<dbReference type="InterPro" id="IPR010499">
    <property type="entry name" value="AraC_E-bd"/>
</dbReference>
<dbReference type="Gene3D" id="3.20.80.10">
    <property type="entry name" value="Regulatory factor, effector binding domain"/>
    <property type="match status" value="1"/>
</dbReference>
<evidence type="ECO:0000313" key="3">
    <source>
        <dbReference type="Proteomes" id="UP000274772"/>
    </source>
</evidence>
<dbReference type="InterPro" id="IPR011256">
    <property type="entry name" value="Reg_factor_effector_dom_sf"/>
</dbReference>
<dbReference type="SMART" id="SM00871">
    <property type="entry name" value="AraC_E_bind"/>
    <property type="match status" value="1"/>
</dbReference>
<sequence>MNYKIEVLADCNVIFVRNQGKYGSNKNYEMLRRFKEWIKENGYWRYVETNGIIGVALDNPKIIDEELCRYDLVIKIDEDVKTNDSINSRSFIGGKYAVFTIPHTIKDVKNFYSKLPNIIDNNHLKVKNEAILERYKEEEGLDNFCEILIPIT</sequence>
<dbReference type="SUPFAM" id="SSF55136">
    <property type="entry name" value="Probable bacterial effector-binding domain"/>
    <property type="match status" value="1"/>
</dbReference>
<dbReference type="Pfam" id="PF06445">
    <property type="entry name" value="GyrI-like"/>
    <property type="match status" value="1"/>
</dbReference>
<dbReference type="GeneID" id="58051822"/>
<dbReference type="EMBL" id="AP018586">
    <property type="protein sequence ID" value="BBD93141.1"/>
    <property type="molecule type" value="Genomic_DNA"/>
</dbReference>
<keyword evidence="3" id="KW-1185">Reference proteome</keyword>
<dbReference type="InterPro" id="IPR029442">
    <property type="entry name" value="GyrI-like"/>
</dbReference>
<dbReference type="RefSeq" id="WP_002441593.1">
    <property type="nucleotide sequence ID" value="NZ_AP018585.1"/>
</dbReference>
<protein>
    <submittedName>
        <fullName evidence="2">Transcriptional regulator, effector binding domain protein</fullName>
    </submittedName>
</protein>
<feature type="domain" description="AraC effector-binding" evidence="1">
    <location>
        <begin position="1"/>
        <end position="152"/>
    </location>
</feature>
<evidence type="ECO:0000259" key="1">
    <source>
        <dbReference type="SMART" id="SM00871"/>
    </source>
</evidence>
<name>A0ABM7FUU8_9STAP</name>
<proteinExistence type="predicted"/>
<reference evidence="2 3" key="1">
    <citation type="submission" date="2018-05" db="EMBL/GenBank/DDBJ databases">
        <title>Complete genome sequencing of three human clinical isolates of Staphylococcus caprae reveals virulence factors similar to those of S. epidermidis and S. capitis.</title>
        <authorList>
            <person name="Watanabe S."/>
            <person name="Cui L."/>
        </authorList>
    </citation>
    <scope>NUCLEOTIDE SEQUENCE [LARGE SCALE GENOMIC DNA]</scope>
    <source>
        <strain evidence="2 3">JMUB590</strain>
    </source>
</reference>
<accession>A0ABM7FUU8</accession>
<dbReference type="PANTHER" id="PTHR40055:SF1">
    <property type="entry name" value="TRANSCRIPTIONAL REGULATOR YGIV-RELATED"/>
    <property type="match status" value="1"/>
</dbReference>
<gene>
    <name evidence="2" type="ORF">JMUB590_2086</name>
</gene>
<evidence type="ECO:0000313" key="2">
    <source>
        <dbReference type="EMBL" id="BBD93141.1"/>
    </source>
</evidence>
<organism evidence="2 3">
    <name type="scientific">Staphylococcus caprae</name>
    <dbReference type="NCBI Taxonomy" id="29380"/>
    <lineage>
        <taxon>Bacteria</taxon>
        <taxon>Bacillati</taxon>
        <taxon>Bacillota</taxon>
        <taxon>Bacilli</taxon>
        <taxon>Bacillales</taxon>
        <taxon>Staphylococcaceae</taxon>
        <taxon>Staphylococcus</taxon>
    </lineage>
</organism>
<dbReference type="Proteomes" id="UP000274772">
    <property type="component" value="Chromosome"/>
</dbReference>
<dbReference type="PANTHER" id="PTHR40055">
    <property type="entry name" value="TRANSCRIPTIONAL REGULATOR YGIV-RELATED"/>
    <property type="match status" value="1"/>
</dbReference>
<dbReference type="InterPro" id="IPR050908">
    <property type="entry name" value="SmbC-like"/>
</dbReference>